<dbReference type="STRING" id="1051891.A0A0C3QNA5"/>
<sequence length="364" mass="42259">MRIKVPDSPDSSPNASPLGSPSQRPLPLRQPSQRRTSRGYSARFSDDEAELNPPEEESFVTALSSQPGPSKPRTSYQNIEKKRLKSLHSDREPERTFDSTSESTKKKPQTWEQMQFYQAVKLHQRNDPWEEYLEQEKRMALTEAQERVSRQWQPIAELLQMPLPGIVPPSSASQSTPAPPHGFDVTLDEAADEQARELAIIFQELQWDDERKAEADRHGDKNRAMNRLRADIEATCRAEEARLLKIEEERQRVIREARARAEEEARKKAEAEAKLRAQQEEEKRKAEELKRRQEEDRKKKEEADKLKAEEEKEKEKTRKAEEEARLKREEEAKQEEEKAAGLKPQSARQEWGTARNHLKVALFP</sequence>
<keyword evidence="3" id="KW-1185">Reference proteome</keyword>
<dbReference type="AlphaFoldDB" id="A0A0C3QNA5"/>
<evidence type="ECO:0000313" key="3">
    <source>
        <dbReference type="Proteomes" id="UP000054248"/>
    </source>
</evidence>
<gene>
    <name evidence="2" type="ORF">M407DRAFT_168503</name>
</gene>
<name>A0A0C3QNA5_9AGAM</name>
<dbReference type="EMBL" id="KN822982">
    <property type="protein sequence ID" value="KIO29506.1"/>
    <property type="molecule type" value="Genomic_DNA"/>
</dbReference>
<reference evidence="2 3" key="1">
    <citation type="submission" date="2014-04" db="EMBL/GenBank/DDBJ databases">
        <authorList>
            <consortium name="DOE Joint Genome Institute"/>
            <person name="Kuo A."/>
            <person name="Girlanda M."/>
            <person name="Perotto S."/>
            <person name="Kohler A."/>
            <person name="Nagy L.G."/>
            <person name="Floudas D."/>
            <person name="Copeland A."/>
            <person name="Barry K.W."/>
            <person name="Cichocki N."/>
            <person name="Veneault-Fourrey C."/>
            <person name="LaButti K."/>
            <person name="Lindquist E.A."/>
            <person name="Lipzen A."/>
            <person name="Lundell T."/>
            <person name="Morin E."/>
            <person name="Murat C."/>
            <person name="Sun H."/>
            <person name="Tunlid A."/>
            <person name="Henrissat B."/>
            <person name="Grigoriev I.V."/>
            <person name="Hibbett D.S."/>
            <person name="Martin F."/>
            <person name="Nordberg H.P."/>
            <person name="Cantor M.N."/>
            <person name="Hua S.X."/>
        </authorList>
    </citation>
    <scope>NUCLEOTIDE SEQUENCE [LARGE SCALE GENOMIC DNA]</scope>
    <source>
        <strain evidence="2 3">MUT 4182</strain>
    </source>
</reference>
<dbReference type="HOGENOM" id="CLU_761174_0_0_1"/>
<organism evidence="2 3">
    <name type="scientific">Tulasnella calospora MUT 4182</name>
    <dbReference type="NCBI Taxonomy" id="1051891"/>
    <lineage>
        <taxon>Eukaryota</taxon>
        <taxon>Fungi</taxon>
        <taxon>Dikarya</taxon>
        <taxon>Basidiomycota</taxon>
        <taxon>Agaricomycotina</taxon>
        <taxon>Agaricomycetes</taxon>
        <taxon>Cantharellales</taxon>
        <taxon>Tulasnellaceae</taxon>
        <taxon>Tulasnella</taxon>
    </lineage>
</organism>
<feature type="compositionally biased region" description="Basic and acidic residues" evidence="1">
    <location>
        <begin position="257"/>
        <end position="340"/>
    </location>
</feature>
<feature type="compositionally biased region" description="Basic and acidic residues" evidence="1">
    <location>
        <begin position="87"/>
        <end position="97"/>
    </location>
</feature>
<dbReference type="Proteomes" id="UP000054248">
    <property type="component" value="Unassembled WGS sequence"/>
</dbReference>
<feature type="compositionally biased region" description="Low complexity" evidence="1">
    <location>
        <begin position="8"/>
        <end position="34"/>
    </location>
</feature>
<dbReference type="OrthoDB" id="420884at2759"/>
<protein>
    <submittedName>
        <fullName evidence="2">Uncharacterized protein</fullName>
    </submittedName>
</protein>
<reference evidence="3" key="2">
    <citation type="submission" date="2015-01" db="EMBL/GenBank/DDBJ databases">
        <title>Evolutionary Origins and Diversification of the Mycorrhizal Mutualists.</title>
        <authorList>
            <consortium name="DOE Joint Genome Institute"/>
            <consortium name="Mycorrhizal Genomics Consortium"/>
            <person name="Kohler A."/>
            <person name="Kuo A."/>
            <person name="Nagy L.G."/>
            <person name="Floudas D."/>
            <person name="Copeland A."/>
            <person name="Barry K.W."/>
            <person name="Cichocki N."/>
            <person name="Veneault-Fourrey C."/>
            <person name="LaButti K."/>
            <person name="Lindquist E.A."/>
            <person name="Lipzen A."/>
            <person name="Lundell T."/>
            <person name="Morin E."/>
            <person name="Murat C."/>
            <person name="Riley R."/>
            <person name="Ohm R."/>
            <person name="Sun H."/>
            <person name="Tunlid A."/>
            <person name="Henrissat B."/>
            <person name="Grigoriev I.V."/>
            <person name="Hibbett D.S."/>
            <person name="Martin F."/>
        </authorList>
    </citation>
    <scope>NUCLEOTIDE SEQUENCE [LARGE SCALE GENOMIC DNA]</scope>
    <source>
        <strain evidence="3">MUT 4182</strain>
    </source>
</reference>
<accession>A0A0C3QNA5</accession>
<evidence type="ECO:0000313" key="2">
    <source>
        <dbReference type="EMBL" id="KIO29506.1"/>
    </source>
</evidence>
<evidence type="ECO:0000256" key="1">
    <source>
        <dbReference type="SAM" id="MobiDB-lite"/>
    </source>
</evidence>
<feature type="region of interest" description="Disordered" evidence="1">
    <location>
        <begin position="257"/>
        <end position="364"/>
    </location>
</feature>
<proteinExistence type="predicted"/>
<feature type="compositionally biased region" description="Polar residues" evidence="1">
    <location>
        <begin position="61"/>
        <end position="78"/>
    </location>
</feature>
<feature type="compositionally biased region" description="Acidic residues" evidence="1">
    <location>
        <begin position="47"/>
        <end position="58"/>
    </location>
</feature>
<feature type="region of interest" description="Disordered" evidence="1">
    <location>
        <begin position="1"/>
        <end position="111"/>
    </location>
</feature>